<evidence type="ECO:0000256" key="1">
    <source>
        <dbReference type="SAM" id="MobiDB-lite"/>
    </source>
</evidence>
<evidence type="ECO:0000313" key="3">
    <source>
        <dbReference type="Proteomes" id="UP001501509"/>
    </source>
</evidence>
<proteinExistence type="predicted"/>
<keyword evidence="3" id="KW-1185">Reference proteome</keyword>
<gene>
    <name evidence="2" type="ORF">GCM10010411_88850</name>
</gene>
<dbReference type="Proteomes" id="UP001501509">
    <property type="component" value="Unassembled WGS sequence"/>
</dbReference>
<feature type="region of interest" description="Disordered" evidence="1">
    <location>
        <begin position="1"/>
        <end position="110"/>
    </location>
</feature>
<accession>A0ABN3QV03</accession>
<name>A0ABN3QV03_9ACTN</name>
<sequence length="110" mass="11359">MAERADGKVLHPGQKAEQSGTYECDSGCGHRWSTDVKGQRLPPLPDDCKGDNWIPAGAPLDRGPGASSGSESQPQERVVPGMGSATEGYDSLAGGGTRHGDPLSGIEKAD</sequence>
<reference evidence="2 3" key="1">
    <citation type="journal article" date="2019" name="Int. J. Syst. Evol. Microbiol.">
        <title>The Global Catalogue of Microorganisms (GCM) 10K type strain sequencing project: providing services to taxonomists for standard genome sequencing and annotation.</title>
        <authorList>
            <consortium name="The Broad Institute Genomics Platform"/>
            <consortium name="The Broad Institute Genome Sequencing Center for Infectious Disease"/>
            <person name="Wu L."/>
            <person name="Ma J."/>
        </authorList>
    </citation>
    <scope>NUCLEOTIDE SEQUENCE [LARGE SCALE GENOMIC DNA]</scope>
    <source>
        <strain evidence="2 3">JCM 6833</strain>
    </source>
</reference>
<dbReference type="RefSeq" id="WP_344548624.1">
    <property type="nucleotide sequence ID" value="NZ_BAAATD010000020.1"/>
</dbReference>
<evidence type="ECO:0000313" key="2">
    <source>
        <dbReference type="EMBL" id="GAA2635971.1"/>
    </source>
</evidence>
<organism evidence="2 3">
    <name type="scientific">Actinomadura fulvescens</name>
    <dbReference type="NCBI Taxonomy" id="46160"/>
    <lineage>
        <taxon>Bacteria</taxon>
        <taxon>Bacillati</taxon>
        <taxon>Actinomycetota</taxon>
        <taxon>Actinomycetes</taxon>
        <taxon>Streptosporangiales</taxon>
        <taxon>Thermomonosporaceae</taxon>
        <taxon>Actinomadura</taxon>
    </lineage>
</organism>
<dbReference type="EMBL" id="BAAATD010000020">
    <property type="protein sequence ID" value="GAA2635971.1"/>
    <property type="molecule type" value="Genomic_DNA"/>
</dbReference>
<protein>
    <submittedName>
        <fullName evidence="2">Uncharacterized protein</fullName>
    </submittedName>
</protein>
<comment type="caution">
    <text evidence="2">The sequence shown here is derived from an EMBL/GenBank/DDBJ whole genome shotgun (WGS) entry which is preliminary data.</text>
</comment>